<dbReference type="Gene3D" id="1.10.10.60">
    <property type="entry name" value="Homeodomain-like"/>
    <property type="match status" value="1"/>
</dbReference>
<dbReference type="RefSeq" id="XP_010517357.1">
    <property type="nucleotide sequence ID" value="XM_010519055.2"/>
</dbReference>
<reference evidence="3" key="2">
    <citation type="journal article" date="2014" name="Nat. Commun.">
        <title>The emerging biofuel crop Camelina sativa retains a highly undifferentiated hexaploid genome structure.</title>
        <authorList>
            <person name="Kagale S."/>
            <person name="Koh C."/>
            <person name="Nixon J."/>
            <person name="Bollina V."/>
            <person name="Clarke W.E."/>
            <person name="Tuteja R."/>
            <person name="Spillane C."/>
            <person name="Robinson S.J."/>
            <person name="Links M.G."/>
            <person name="Clarke C."/>
            <person name="Higgins E.E."/>
            <person name="Huebert T."/>
            <person name="Sharpe A.G."/>
            <person name="Parkin I.A."/>
        </authorList>
    </citation>
    <scope>NUCLEOTIDE SEQUENCE [LARGE SCALE GENOMIC DNA]</scope>
    <source>
        <strain evidence="3">r\DH55</strain>
    </source>
</reference>
<dbReference type="GeneID" id="104792824"/>
<feature type="domain" description="Myb-like" evidence="2">
    <location>
        <begin position="49"/>
        <end position="120"/>
    </location>
</feature>
<organism evidence="3 5">
    <name type="scientific">Camelina sativa</name>
    <name type="common">False flax</name>
    <name type="synonym">Myagrum sativum</name>
    <dbReference type="NCBI Taxonomy" id="90675"/>
    <lineage>
        <taxon>Eukaryota</taxon>
        <taxon>Viridiplantae</taxon>
        <taxon>Streptophyta</taxon>
        <taxon>Embryophyta</taxon>
        <taxon>Tracheophyta</taxon>
        <taxon>Spermatophyta</taxon>
        <taxon>Magnoliopsida</taxon>
        <taxon>eudicotyledons</taxon>
        <taxon>Gunneridae</taxon>
        <taxon>Pentapetalae</taxon>
        <taxon>rosids</taxon>
        <taxon>malvids</taxon>
        <taxon>Brassicales</taxon>
        <taxon>Brassicaceae</taxon>
        <taxon>Camelineae</taxon>
        <taxon>Camelina</taxon>
    </lineage>
</organism>
<dbReference type="Pfam" id="PF13837">
    <property type="entry name" value="Myb_DNA-bind_4"/>
    <property type="match status" value="1"/>
</dbReference>
<dbReference type="PANTHER" id="PTHR45023:SF4">
    <property type="entry name" value="GLYCINE-RICH PROTEIN-RELATED"/>
    <property type="match status" value="1"/>
</dbReference>
<dbReference type="Proteomes" id="UP000694864">
    <property type="component" value="Chromosome 6"/>
</dbReference>
<evidence type="ECO:0000313" key="4">
    <source>
        <dbReference type="RefSeq" id="XP_010517357.1"/>
    </source>
</evidence>
<protein>
    <submittedName>
        <fullName evidence="4 5">Glutathione S-transferase T3-like isoform X1</fullName>
    </submittedName>
</protein>
<feature type="compositionally biased region" description="Basic and acidic residues" evidence="1">
    <location>
        <begin position="43"/>
        <end position="58"/>
    </location>
</feature>
<reference evidence="4 5" key="3">
    <citation type="submission" date="2025-05" db="UniProtKB">
        <authorList>
            <consortium name="RefSeq"/>
        </authorList>
    </citation>
    <scope>IDENTIFICATION</scope>
    <source>
        <tissue evidence="4 5">Leaf</tissue>
    </source>
</reference>
<feature type="region of interest" description="Disordered" evidence="1">
    <location>
        <begin position="33"/>
        <end position="58"/>
    </location>
</feature>
<evidence type="ECO:0000259" key="2">
    <source>
        <dbReference type="PROSITE" id="PS50090"/>
    </source>
</evidence>
<evidence type="ECO:0000313" key="3">
    <source>
        <dbReference type="Proteomes" id="UP000694864"/>
    </source>
</evidence>
<feature type="region of interest" description="Disordered" evidence="1">
    <location>
        <begin position="179"/>
        <end position="216"/>
    </location>
</feature>
<dbReference type="RefSeq" id="XP_010517359.1">
    <property type="nucleotide sequence ID" value="XM_010519057.2"/>
</dbReference>
<dbReference type="InterPro" id="IPR044822">
    <property type="entry name" value="Myb_DNA-bind_4"/>
</dbReference>
<gene>
    <name evidence="4 5 6" type="primary">LOC104792824</name>
</gene>
<reference evidence="3" key="1">
    <citation type="journal article" date="1997" name="Nucleic Acids Res.">
        <title>tRNAscan-SE: a program for improved detection of transfer RNA genes in genomic sequence.</title>
        <authorList>
            <person name="Lowe T.M."/>
            <person name="Eddy S.R."/>
        </authorList>
    </citation>
    <scope>NUCLEOTIDE SEQUENCE [LARGE SCALE GENOMIC DNA]</scope>
    <source>
        <strain evidence="3">r\DH55</strain>
    </source>
</reference>
<evidence type="ECO:0000313" key="5">
    <source>
        <dbReference type="RefSeq" id="XP_010517358.1"/>
    </source>
</evidence>
<sequence length="308" mass="35210">MTAKARNLAMNPFSETLGFMDLLTSQTTTNTVETNETDEVASEGEHQPEERQQRRKWSHTEDVSLISAWLNTSKDAVISNGQKRNTFWSHIATYYAASPKLAGLEKREPKHCKQRWQRINETVCKFVGSYEAATKAKSSGQNEDDVIKLAYEIFHNDYKVNFTIEHAWRELRHDQKWCRASSTKGTGASKRRKANEQPSQSSTSVPTNVEEEARPLGINAAKAKEAKAKGKRVVSRPKTVEEEGASLEEFQSMWEIRQKEFDLKEKQSKIKEKQTMHKMLDRLLAKTEPLTEMEIALKNKLISDMLSS</sequence>
<dbReference type="PROSITE" id="PS50090">
    <property type="entry name" value="MYB_LIKE"/>
    <property type="match status" value="1"/>
</dbReference>
<dbReference type="PANTHER" id="PTHR45023">
    <property type="match status" value="1"/>
</dbReference>
<dbReference type="RefSeq" id="XP_010517358.1">
    <property type="nucleotide sequence ID" value="XM_010519056.2"/>
</dbReference>
<accession>A0ABM0ZLC7</accession>
<proteinExistence type="predicted"/>
<evidence type="ECO:0000313" key="6">
    <source>
        <dbReference type="RefSeq" id="XP_010517359.1"/>
    </source>
</evidence>
<feature type="compositionally biased region" description="Polar residues" evidence="1">
    <location>
        <begin position="196"/>
        <end position="207"/>
    </location>
</feature>
<dbReference type="InterPro" id="IPR001005">
    <property type="entry name" value="SANT/Myb"/>
</dbReference>
<evidence type="ECO:0000256" key="1">
    <source>
        <dbReference type="SAM" id="MobiDB-lite"/>
    </source>
</evidence>
<name>A0ABM0ZLC7_CAMSA</name>
<keyword evidence="3" id="KW-1185">Reference proteome</keyword>